<dbReference type="RefSeq" id="WP_126142455.1">
    <property type="nucleotide sequence ID" value="NZ_RXHU01000049.1"/>
</dbReference>
<evidence type="ECO:0000256" key="1">
    <source>
        <dbReference type="SAM" id="SignalP"/>
    </source>
</evidence>
<feature type="signal peptide" evidence="1">
    <location>
        <begin position="1"/>
        <end position="24"/>
    </location>
</feature>
<protein>
    <recommendedName>
        <fullName evidence="4">SH3 domain-containing protein</fullName>
    </recommendedName>
</protein>
<evidence type="ECO:0008006" key="4">
    <source>
        <dbReference type="Google" id="ProtNLM"/>
    </source>
</evidence>
<comment type="caution">
    <text evidence="2">The sequence shown here is derived from an EMBL/GenBank/DDBJ whole genome shotgun (WGS) entry which is preliminary data.</text>
</comment>
<gene>
    <name evidence="2" type="ORF">EJQ19_17135</name>
</gene>
<accession>A0A430JBY2</accession>
<evidence type="ECO:0000313" key="3">
    <source>
        <dbReference type="Proteomes" id="UP000276128"/>
    </source>
</evidence>
<sequence>MKRSIAALSLAAFLFTPAPSRTYADSDMQDPMPSITLIDSFKLYRSLDTTADQVIGALSPLQSVQISRSYGDNLMGLVTADKLPVETWLGTAWINLKEGSYKLGKLTSKEQTITLLDAETALWDAPRGASAYALSPQQVQAIASIPDCDPYTPCRNTNSWFLIHTSWLGDKWVRPFSYAEKYQGVPVEGSVPINSERPVYQYPFEQPLTGEPRIEAGLLKPLAKYTHQEGMVPPSIWYKVQTSLGERWVPQDSRYGLGVEKVEPSTKIWDMPVPFHVFDGPFVYGYTADTEEAFQPQHIQTIGQISDWYFFIDSNGNGKWVSPAMEIASQLTGELAHDAKLGVKEELVRIELTEMSVALDQPYIPQNWDPRNIQGAMTFSPQTVTASRSWSSPSGETWYYVHTWQGPKWVRL</sequence>
<dbReference type="AlphaFoldDB" id="A0A430JBY2"/>
<keyword evidence="3" id="KW-1185">Reference proteome</keyword>
<proteinExistence type="predicted"/>
<keyword evidence="1" id="KW-0732">Signal</keyword>
<organism evidence="2 3">
    <name type="scientific">Paenibacillus whitsoniae</name>
    <dbReference type="NCBI Taxonomy" id="2496558"/>
    <lineage>
        <taxon>Bacteria</taxon>
        <taxon>Bacillati</taxon>
        <taxon>Bacillota</taxon>
        <taxon>Bacilli</taxon>
        <taxon>Bacillales</taxon>
        <taxon>Paenibacillaceae</taxon>
        <taxon>Paenibacillus</taxon>
    </lineage>
</organism>
<dbReference type="OrthoDB" id="2496751at2"/>
<dbReference type="Proteomes" id="UP000276128">
    <property type="component" value="Unassembled WGS sequence"/>
</dbReference>
<reference evidence="2 3" key="1">
    <citation type="submission" date="2018-12" db="EMBL/GenBank/DDBJ databases">
        <title>Bacillus ochoae sp. nov., Paenibacillus whitsoniae sp. nov., Paenibacillus spiritus sp. nov. Isolated from the Mars Exploration Rover during spacecraft assembly.</title>
        <authorList>
            <person name="Seuylemezian A."/>
            <person name="Vaishampayan P."/>
        </authorList>
    </citation>
    <scope>NUCLEOTIDE SEQUENCE [LARGE SCALE GENOMIC DNA]</scope>
    <source>
        <strain evidence="2 3">MER 54</strain>
    </source>
</reference>
<dbReference type="EMBL" id="RXHU01000049">
    <property type="protein sequence ID" value="RTE08556.1"/>
    <property type="molecule type" value="Genomic_DNA"/>
</dbReference>
<evidence type="ECO:0000313" key="2">
    <source>
        <dbReference type="EMBL" id="RTE08556.1"/>
    </source>
</evidence>
<feature type="chain" id="PRO_5019187789" description="SH3 domain-containing protein" evidence="1">
    <location>
        <begin position="25"/>
        <end position="412"/>
    </location>
</feature>
<name>A0A430JBY2_9BACL</name>